<accession>A0AAV2NH54</accession>
<proteinExistence type="predicted"/>
<gene>
    <name evidence="2" type="ORF">LPLAT_LOCUS4636</name>
</gene>
<name>A0AAV2NH54_9HYME</name>
<keyword evidence="3" id="KW-1185">Reference proteome</keyword>
<evidence type="ECO:0000313" key="2">
    <source>
        <dbReference type="EMBL" id="CAL1678852.1"/>
    </source>
</evidence>
<evidence type="ECO:0000313" key="3">
    <source>
        <dbReference type="Proteomes" id="UP001497644"/>
    </source>
</evidence>
<dbReference type="AlphaFoldDB" id="A0AAV2NH54"/>
<feature type="region of interest" description="Disordered" evidence="1">
    <location>
        <begin position="1"/>
        <end position="26"/>
    </location>
</feature>
<dbReference type="EMBL" id="OZ034838">
    <property type="protein sequence ID" value="CAL1678852.1"/>
    <property type="molecule type" value="Genomic_DNA"/>
</dbReference>
<dbReference type="Proteomes" id="UP001497644">
    <property type="component" value="Chromosome 15"/>
</dbReference>
<organism evidence="2 3">
    <name type="scientific">Lasius platythorax</name>
    <dbReference type="NCBI Taxonomy" id="488582"/>
    <lineage>
        <taxon>Eukaryota</taxon>
        <taxon>Metazoa</taxon>
        <taxon>Ecdysozoa</taxon>
        <taxon>Arthropoda</taxon>
        <taxon>Hexapoda</taxon>
        <taxon>Insecta</taxon>
        <taxon>Pterygota</taxon>
        <taxon>Neoptera</taxon>
        <taxon>Endopterygota</taxon>
        <taxon>Hymenoptera</taxon>
        <taxon>Apocrita</taxon>
        <taxon>Aculeata</taxon>
        <taxon>Formicoidea</taxon>
        <taxon>Formicidae</taxon>
        <taxon>Formicinae</taxon>
        <taxon>Lasius</taxon>
        <taxon>Lasius</taxon>
    </lineage>
</organism>
<reference evidence="2" key="1">
    <citation type="submission" date="2024-04" db="EMBL/GenBank/DDBJ databases">
        <authorList>
            <consortium name="Molecular Ecology Group"/>
        </authorList>
    </citation>
    <scope>NUCLEOTIDE SEQUENCE</scope>
</reference>
<evidence type="ECO:0000256" key="1">
    <source>
        <dbReference type="SAM" id="MobiDB-lite"/>
    </source>
</evidence>
<sequence>MSYEGPFHQRSSSGSFSGQSPRNKTSAGLCFDETWRQVASLANPCISATLFATKVCNWFGGVLIQHSVMVELLHRCLLSTGVLRAHVTTEMTFDNNKAAQSSNLGNVKVLRGATLDFEHRRFA</sequence>
<protein>
    <submittedName>
        <fullName evidence="2">Uncharacterized protein</fullName>
    </submittedName>
</protein>
<feature type="compositionally biased region" description="Low complexity" evidence="1">
    <location>
        <begin position="1"/>
        <end position="22"/>
    </location>
</feature>